<dbReference type="GO" id="GO:0005737">
    <property type="term" value="C:cytoplasm"/>
    <property type="evidence" value="ECO:0007669"/>
    <property type="project" value="UniProtKB-SubCell"/>
</dbReference>
<dbReference type="STRING" id="2055.BCM27_15460"/>
<dbReference type="AlphaFoldDB" id="A0A2I1RBJ2"/>
<evidence type="ECO:0000256" key="3">
    <source>
        <dbReference type="ARBA" id="ARBA00022490"/>
    </source>
</evidence>
<proteinExistence type="inferred from homology"/>
<protein>
    <recommendedName>
        <fullName evidence="9 10">UDP-N-acetylmuramoylalanine--D-glutamate ligase</fullName>
        <ecNumber evidence="9 10">6.3.2.9</ecNumber>
    </recommendedName>
    <alternativeName>
        <fullName evidence="9">D-glutamic acid-adding enzyme</fullName>
    </alternativeName>
    <alternativeName>
        <fullName evidence="9">UDP-N-acetylmuramoyl-L-alanyl-D-glutamate synthetase</fullName>
    </alternativeName>
</protein>
<evidence type="ECO:0000256" key="10">
    <source>
        <dbReference type="RuleBase" id="RU003664"/>
    </source>
</evidence>
<evidence type="ECO:0000256" key="2">
    <source>
        <dbReference type="ARBA" id="ARBA00004752"/>
    </source>
</evidence>
<keyword evidence="4 9" id="KW-0436">Ligase</keyword>
<keyword evidence="5 9" id="KW-0132">Cell division</keyword>
<keyword evidence="7 9" id="KW-0067">ATP-binding</keyword>
<dbReference type="EMBL" id="PKJC01000003">
    <property type="protein sequence ID" value="PKZ66527.1"/>
    <property type="molecule type" value="Genomic_DNA"/>
</dbReference>
<feature type="compositionally biased region" description="Polar residues" evidence="11">
    <location>
        <begin position="455"/>
        <end position="470"/>
    </location>
</feature>
<dbReference type="SUPFAM" id="SSF53244">
    <property type="entry name" value="MurD-like peptide ligases, peptide-binding domain"/>
    <property type="match status" value="1"/>
</dbReference>
<dbReference type="HAMAP" id="MF_00639">
    <property type="entry name" value="MurD"/>
    <property type="match status" value="1"/>
</dbReference>
<feature type="region of interest" description="Disordered" evidence="11">
    <location>
        <begin position="446"/>
        <end position="470"/>
    </location>
</feature>
<comment type="caution">
    <text evidence="14">The sequence shown here is derived from an EMBL/GenBank/DDBJ whole genome shotgun (WGS) entry which is preliminary data.</text>
</comment>
<comment type="function">
    <text evidence="9 10">Cell wall formation. Catalyzes the addition of glutamate to the nucleotide precursor UDP-N-acetylmuramoyl-L-alanine (UMA).</text>
</comment>
<dbReference type="PANTHER" id="PTHR43692">
    <property type="entry name" value="UDP-N-ACETYLMURAMOYLALANINE--D-GLUTAMATE LIGASE"/>
    <property type="match status" value="1"/>
</dbReference>
<dbReference type="Pfam" id="PF08245">
    <property type="entry name" value="Mur_ligase_M"/>
    <property type="match status" value="1"/>
</dbReference>
<keyword evidence="6 9" id="KW-0547">Nucleotide-binding</keyword>
<evidence type="ECO:0000256" key="11">
    <source>
        <dbReference type="SAM" id="MobiDB-lite"/>
    </source>
</evidence>
<dbReference type="PANTHER" id="PTHR43692:SF1">
    <property type="entry name" value="UDP-N-ACETYLMURAMOYLALANINE--D-GLUTAMATE LIGASE"/>
    <property type="match status" value="1"/>
</dbReference>
<dbReference type="GO" id="GO:0004326">
    <property type="term" value="F:tetrahydrofolylpolyglutamate synthase activity"/>
    <property type="evidence" value="ECO:0007669"/>
    <property type="project" value="InterPro"/>
</dbReference>
<dbReference type="InterPro" id="IPR013221">
    <property type="entry name" value="Mur_ligase_cen"/>
</dbReference>
<reference evidence="14 15" key="1">
    <citation type="submission" date="2017-12" db="EMBL/GenBank/DDBJ databases">
        <title>Phylogenetic diversity of female urinary microbiome.</title>
        <authorList>
            <person name="Thomas-White K."/>
            <person name="Wolfe A.J."/>
        </authorList>
    </citation>
    <scope>NUCLEOTIDE SEQUENCE [LARGE SCALE GENOMIC DNA]</scope>
    <source>
        <strain evidence="14 15">UMB0777</strain>
    </source>
</reference>
<dbReference type="GO" id="GO:0008764">
    <property type="term" value="F:UDP-N-acetylmuramoylalanine-D-glutamate ligase activity"/>
    <property type="evidence" value="ECO:0007669"/>
    <property type="project" value="UniProtKB-UniRule"/>
</dbReference>
<dbReference type="InterPro" id="IPR036615">
    <property type="entry name" value="Mur_ligase_C_dom_sf"/>
</dbReference>
<dbReference type="GO" id="GO:0009252">
    <property type="term" value="P:peptidoglycan biosynthetic process"/>
    <property type="evidence" value="ECO:0007669"/>
    <property type="project" value="UniProtKB-UniRule"/>
</dbReference>
<name>A0A2I1RBJ2_9ACTN</name>
<dbReference type="Gene3D" id="3.90.190.20">
    <property type="entry name" value="Mur ligase, C-terminal domain"/>
    <property type="match status" value="1"/>
</dbReference>
<dbReference type="InterPro" id="IPR004101">
    <property type="entry name" value="Mur_ligase_C"/>
</dbReference>
<sequence>MADRPVRDPEPMRSKPSGPDPRELAGRIVVVGGAGTAGLSATRFLVTLGADVLLADDRFAGRDASPADRETAAGAVPGVAELASRGVEPIAVADLLADPARMATAAVVIVSPGFAPTHHLVRAATDSGVPVWGEVELAWRVDAAGLLGEPRTWLVVTGTNGKTTTTSMLAGIVEAAGRAGAACGNIGLPVLDAMQADPRVDVLCAELSSFQLHWAPSVRPDAGVVLNVADDHLDWHGTFDAYALAKAGALRGAVGVVGLDDPVASGLPAAGRRIGFTLSEPQPGQLGVENGRLTDRAFDAGRLFDADAVRPAGPSGVADALAASALALAAGIGPDAIRAGLAAFRPAGHRGEVVASRDGVAFVDDSKATNPHAAQAAVAAFERVVLIAGGLLKGASMDEMLTAVRARLAGVVAIGRDRDLVIEAIARHAPEVPTVTVFTGDDDTVNVHRPGQAGPQASASDRPGSGSSASVAVMDRAVEEAWAFAVASSPAPDAVLLAPAAASLDMFAGYGARGDAFAAAARRIAGSPRAGR</sequence>
<feature type="domain" description="Mur ligase central" evidence="13">
    <location>
        <begin position="156"/>
        <end position="262"/>
    </location>
</feature>
<dbReference type="NCBIfam" id="TIGR01087">
    <property type="entry name" value="murD"/>
    <property type="match status" value="1"/>
</dbReference>
<evidence type="ECO:0000259" key="13">
    <source>
        <dbReference type="Pfam" id="PF08245"/>
    </source>
</evidence>
<evidence type="ECO:0000256" key="9">
    <source>
        <dbReference type="HAMAP-Rule" id="MF_00639"/>
    </source>
</evidence>
<dbReference type="GO" id="GO:0008360">
    <property type="term" value="P:regulation of cell shape"/>
    <property type="evidence" value="ECO:0007669"/>
    <property type="project" value="UniProtKB-KW"/>
</dbReference>
<feature type="binding site" evidence="9">
    <location>
        <begin position="158"/>
        <end position="164"/>
    </location>
    <ligand>
        <name>ATP</name>
        <dbReference type="ChEBI" id="CHEBI:30616"/>
    </ligand>
</feature>
<dbReference type="InterPro" id="IPR036565">
    <property type="entry name" value="Mur-like_cat_sf"/>
</dbReference>
<dbReference type="SUPFAM" id="SSF53623">
    <property type="entry name" value="MurD-like peptide ligases, catalytic domain"/>
    <property type="match status" value="1"/>
</dbReference>
<keyword evidence="9 10" id="KW-0961">Cell wall biogenesis/degradation</keyword>
<evidence type="ECO:0000313" key="14">
    <source>
        <dbReference type="EMBL" id="PKZ66527.1"/>
    </source>
</evidence>
<dbReference type="GO" id="GO:0071555">
    <property type="term" value="P:cell wall organization"/>
    <property type="evidence" value="ECO:0007669"/>
    <property type="project" value="UniProtKB-KW"/>
</dbReference>
<evidence type="ECO:0000256" key="5">
    <source>
        <dbReference type="ARBA" id="ARBA00022618"/>
    </source>
</evidence>
<keyword evidence="8 9" id="KW-0131">Cell cycle</keyword>
<dbReference type="InterPro" id="IPR018109">
    <property type="entry name" value="Folylpolyglutamate_synth_CS"/>
</dbReference>
<evidence type="ECO:0000256" key="4">
    <source>
        <dbReference type="ARBA" id="ARBA00022598"/>
    </source>
</evidence>
<keyword evidence="3 9" id="KW-0963">Cytoplasm</keyword>
<comment type="subcellular location">
    <subcellularLocation>
        <location evidence="1 9 10">Cytoplasm</location>
    </subcellularLocation>
</comment>
<gene>
    <name evidence="9 14" type="primary">murD</name>
    <name evidence="14" type="ORF">CYJ73_06435</name>
</gene>
<organism evidence="14 15">
    <name type="scientific">Gordonia terrae</name>
    <dbReference type="NCBI Taxonomy" id="2055"/>
    <lineage>
        <taxon>Bacteria</taxon>
        <taxon>Bacillati</taxon>
        <taxon>Actinomycetota</taxon>
        <taxon>Actinomycetes</taxon>
        <taxon>Mycobacteriales</taxon>
        <taxon>Gordoniaceae</taxon>
        <taxon>Gordonia</taxon>
    </lineage>
</organism>
<comment type="catalytic activity">
    <reaction evidence="9 10">
        <text>UDP-N-acetyl-alpha-D-muramoyl-L-alanine + D-glutamate + ATP = UDP-N-acetyl-alpha-D-muramoyl-L-alanyl-D-glutamate + ADP + phosphate + H(+)</text>
        <dbReference type="Rhea" id="RHEA:16429"/>
        <dbReference type="ChEBI" id="CHEBI:15378"/>
        <dbReference type="ChEBI" id="CHEBI:29986"/>
        <dbReference type="ChEBI" id="CHEBI:30616"/>
        <dbReference type="ChEBI" id="CHEBI:43474"/>
        <dbReference type="ChEBI" id="CHEBI:83898"/>
        <dbReference type="ChEBI" id="CHEBI:83900"/>
        <dbReference type="ChEBI" id="CHEBI:456216"/>
        <dbReference type="EC" id="6.3.2.9"/>
    </reaction>
</comment>
<dbReference type="SUPFAM" id="SSF51984">
    <property type="entry name" value="MurCD N-terminal domain"/>
    <property type="match status" value="1"/>
</dbReference>
<dbReference type="EC" id="6.3.2.9" evidence="9 10"/>
<evidence type="ECO:0000256" key="8">
    <source>
        <dbReference type="ARBA" id="ARBA00023306"/>
    </source>
</evidence>
<dbReference type="Gene3D" id="3.40.50.720">
    <property type="entry name" value="NAD(P)-binding Rossmann-like Domain"/>
    <property type="match status" value="1"/>
</dbReference>
<dbReference type="PROSITE" id="PS01011">
    <property type="entry name" value="FOLYLPOLYGLU_SYNT_1"/>
    <property type="match status" value="1"/>
</dbReference>
<evidence type="ECO:0000256" key="7">
    <source>
        <dbReference type="ARBA" id="ARBA00022840"/>
    </source>
</evidence>
<dbReference type="UniPathway" id="UPA00219"/>
<evidence type="ECO:0000259" key="12">
    <source>
        <dbReference type="Pfam" id="PF02875"/>
    </source>
</evidence>
<keyword evidence="9 10" id="KW-0133">Cell shape</keyword>
<dbReference type="GO" id="GO:0051301">
    <property type="term" value="P:cell division"/>
    <property type="evidence" value="ECO:0007669"/>
    <property type="project" value="UniProtKB-KW"/>
</dbReference>
<feature type="compositionally biased region" description="Basic and acidic residues" evidence="11">
    <location>
        <begin position="1"/>
        <end position="13"/>
    </location>
</feature>
<dbReference type="Gene3D" id="3.40.1190.10">
    <property type="entry name" value="Mur-like, catalytic domain"/>
    <property type="match status" value="1"/>
</dbReference>
<comment type="pathway">
    <text evidence="2 9 10">Cell wall biogenesis; peptidoglycan biosynthesis.</text>
</comment>
<feature type="domain" description="Mur ligase C-terminal" evidence="12">
    <location>
        <begin position="349"/>
        <end position="441"/>
    </location>
</feature>
<keyword evidence="9 10" id="KW-0573">Peptidoglycan synthesis</keyword>
<dbReference type="InterPro" id="IPR005762">
    <property type="entry name" value="MurD"/>
</dbReference>
<feature type="region of interest" description="Disordered" evidence="11">
    <location>
        <begin position="1"/>
        <end position="23"/>
    </location>
</feature>
<dbReference type="Proteomes" id="UP000234662">
    <property type="component" value="Unassembled WGS sequence"/>
</dbReference>
<comment type="similarity">
    <text evidence="9">Belongs to the MurCDEF family.</text>
</comment>
<dbReference type="GO" id="GO:0005524">
    <property type="term" value="F:ATP binding"/>
    <property type="evidence" value="ECO:0007669"/>
    <property type="project" value="UniProtKB-UniRule"/>
</dbReference>
<evidence type="ECO:0000256" key="6">
    <source>
        <dbReference type="ARBA" id="ARBA00022741"/>
    </source>
</evidence>
<evidence type="ECO:0000313" key="15">
    <source>
        <dbReference type="Proteomes" id="UP000234662"/>
    </source>
</evidence>
<dbReference type="Pfam" id="PF02875">
    <property type="entry name" value="Mur_ligase_C"/>
    <property type="match status" value="1"/>
</dbReference>
<evidence type="ECO:0000256" key="1">
    <source>
        <dbReference type="ARBA" id="ARBA00004496"/>
    </source>
</evidence>
<accession>A0A2I1RBJ2</accession>